<keyword evidence="5" id="KW-0119">Carbohydrate metabolism</keyword>
<evidence type="ECO:0000256" key="5">
    <source>
        <dbReference type="ARBA" id="ARBA00023277"/>
    </source>
</evidence>
<accession>A0ABW6M9R5</accession>
<dbReference type="CDD" id="cd00452">
    <property type="entry name" value="KDPG_aldolase"/>
    <property type="match status" value="1"/>
</dbReference>
<dbReference type="PANTHER" id="PTHR30246:SF1">
    <property type="entry name" value="2-DEHYDRO-3-DEOXY-6-PHOSPHOGALACTONATE ALDOLASE-RELATED"/>
    <property type="match status" value="1"/>
</dbReference>
<keyword evidence="4" id="KW-0456">Lyase</keyword>
<reference evidence="6 7" key="1">
    <citation type="submission" date="2024-10" db="EMBL/GenBank/DDBJ databases">
        <title>The Natural Products Discovery Center: Release of the First 8490 Sequenced Strains for Exploring Actinobacteria Biosynthetic Diversity.</title>
        <authorList>
            <person name="Kalkreuter E."/>
            <person name="Kautsar S.A."/>
            <person name="Yang D."/>
            <person name="Bader C.D."/>
            <person name="Teijaro C.N."/>
            <person name="Fluegel L."/>
            <person name="Davis C.M."/>
            <person name="Simpson J.R."/>
            <person name="Lauterbach L."/>
            <person name="Steele A.D."/>
            <person name="Gui C."/>
            <person name="Meng S."/>
            <person name="Li G."/>
            <person name="Viehrig K."/>
            <person name="Ye F."/>
            <person name="Su P."/>
            <person name="Kiefer A.F."/>
            <person name="Nichols A."/>
            <person name="Cepeda A.J."/>
            <person name="Yan W."/>
            <person name="Fan B."/>
            <person name="Jiang Y."/>
            <person name="Adhikari A."/>
            <person name="Zheng C.-J."/>
            <person name="Schuster L."/>
            <person name="Cowan T.M."/>
            <person name="Smanski M.J."/>
            <person name="Chevrette M.G."/>
            <person name="De Carvalho L.P.S."/>
            <person name="Shen B."/>
        </authorList>
    </citation>
    <scope>NUCLEOTIDE SEQUENCE [LARGE SCALE GENOMIC DNA]</scope>
    <source>
        <strain evidence="6 7">NPDC006488</strain>
    </source>
</reference>
<dbReference type="PANTHER" id="PTHR30246">
    <property type="entry name" value="2-KETO-3-DEOXY-6-PHOSPHOGLUCONATE ALDOLASE"/>
    <property type="match status" value="1"/>
</dbReference>
<proteinExistence type="inferred from homology"/>
<dbReference type="Proteomes" id="UP001601303">
    <property type="component" value="Unassembled WGS sequence"/>
</dbReference>
<evidence type="ECO:0000256" key="1">
    <source>
        <dbReference type="ARBA" id="ARBA00004761"/>
    </source>
</evidence>
<evidence type="ECO:0000313" key="6">
    <source>
        <dbReference type="EMBL" id="MFE9602881.1"/>
    </source>
</evidence>
<comment type="similarity">
    <text evidence="2">Belongs to the KHG/KDPG aldolase family.</text>
</comment>
<dbReference type="PROSITE" id="PS00160">
    <property type="entry name" value="ALDOLASE_KDPG_KHG_2"/>
    <property type="match status" value="1"/>
</dbReference>
<evidence type="ECO:0000256" key="3">
    <source>
        <dbReference type="ARBA" id="ARBA00011233"/>
    </source>
</evidence>
<dbReference type="EMBL" id="JBIAHM010000011">
    <property type="protein sequence ID" value="MFE9602881.1"/>
    <property type="molecule type" value="Genomic_DNA"/>
</dbReference>
<dbReference type="Pfam" id="PF01081">
    <property type="entry name" value="Aldolase"/>
    <property type="match status" value="1"/>
</dbReference>
<dbReference type="InterPro" id="IPR031338">
    <property type="entry name" value="KDPG/KHG_AS_2"/>
</dbReference>
<dbReference type="RefSeq" id="WP_388111076.1">
    <property type="nucleotide sequence ID" value="NZ_JBIAHM010000011.1"/>
</dbReference>
<gene>
    <name evidence="6" type="ORF">ACFYNQ_30505</name>
</gene>
<sequence length="228" mass="23387">MTDNQFLRPLLTPQLVSTRVMAILRSADASALPAAARALAAGGITCLEVTLTTAGALDAIARIKDELGAGVSVGAGTVLTTADTRDALAAGAEFLVSPNVEPDVIHDAADQDIPFYPGAWTATEVTTAWRAGAAAVKLFPACTGGPTHLRQLRAPLPHIPLMAVGGVDLEAAGQYMAAGALAVGVGSPLLRDTDRNPTPEALDALTARARALLETVRPDTGPEEKNPL</sequence>
<dbReference type="SUPFAM" id="SSF51569">
    <property type="entry name" value="Aldolase"/>
    <property type="match status" value="1"/>
</dbReference>
<evidence type="ECO:0000256" key="4">
    <source>
        <dbReference type="ARBA" id="ARBA00023239"/>
    </source>
</evidence>
<dbReference type="InterPro" id="IPR000887">
    <property type="entry name" value="Aldlse_KDPG_KHG"/>
</dbReference>
<evidence type="ECO:0000256" key="2">
    <source>
        <dbReference type="ARBA" id="ARBA00006906"/>
    </source>
</evidence>
<keyword evidence="7" id="KW-1185">Reference proteome</keyword>
<dbReference type="Gene3D" id="3.20.20.70">
    <property type="entry name" value="Aldolase class I"/>
    <property type="match status" value="1"/>
</dbReference>
<comment type="caution">
    <text evidence="6">The sequence shown here is derived from an EMBL/GenBank/DDBJ whole genome shotgun (WGS) entry which is preliminary data.</text>
</comment>
<dbReference type="NCBIfam" id="TIGR01182">
    <property type="entry name" value="eda"/>
    <property type="match status" value="1"/>
</dbReference>
<comment type="subunit">
    <text evidence="3">Homotrimer.</text>
</comment>
<dbReference type="InterPro" id="IPR013785">
    <property type="entry name" value="Aldolase_TIM"/>
</dbReference>
<name>A0ABW6M9R5_9ACTN</name>
<comment type="pathway">
    <text evidence="1">Carbohydrate acid metabolism.</text>
</comment>
<organism evidence="6 7">
    <name type="scientific">Streptomyces hokutonensis</name>
    <dbReference type="NCBI Taxonomy" id="1306990"/>
    <lineage>
        <taxon>Bacteria</taxon>
        <taxon>Bacillati</taxon>
        <taxon>Actinomycetota</taxon>
        <taxon>Actinomycetes</taxon>
        <taxon>Kitasatosporales</taxon>
        <taxon>Streptomycetaceae</taxon>
        <taxon>Streptomyces</taxon>
    </lineage>
</organism>
<evidence type="ECO:0000313" key="7">
    <source>
        <dbReference type="Proteomes" id="UP001601303"/>
    </source>
</evidence>
<protein>
    <submittedName>
        <fullName evidence="6">Bifunctional 4-hydroxy-2-oxoglutarate aldolase/2-dehydro-3-deoxy-phosphogluconate aldolase</fullName>
    </submittedName>
</protein>